<reference evidence="1 2" key="1">
    <citation type="submission" date="2017-04" db="EMBL/GenBank/DDBJ databases">
        <title>Genome Sequence of the Model Brown-Rot Fungus Postia placenta SB12.</title>
        <authorList>
            <consortium name="DOE Joint Genome Institute"/>
            <person name="Gaskell J."/>
            <person name="Kersten P."/>
            <person name="Larrondo L.F."/>
            <person name="Canessa P."/>
            <person name="Martinez D."/>
            <person name="Hibbett D."/>
            <person name="Schmoll M."/>
            <person name="Kubicek C.P."/>
            <person name="Martinez A.T."/>
            <person name="Yadav J."/>
            <person name="Master E."/>
            <person name="Magnuson J.K."/>
            <person name="James T."/>
            <person name="Yaver D."/>
            <person name="Berka R."/>
            <person name="Labutti K."/>
            <person name="Lipzen A."/>
            <person name="Aerts A."/>
            <person name="Barry K."/>
            <person name="Henrissat B."/>
            <person name="Blanchette R."/>
            <person name="Grigoriev I."/>
            <person name="Cullen D."/>
        </authorList>
    </citation>
    <scope>NUCLEOTIDE SEQUENCE [LARGE SCALE GENOMIC DNA]</scope>
    <source>
        <strain evidence="1 2">MAD-698-R-SB12</strain>
    </source>
</reference>
<organism evidence="1 2">
    <name type="scientific">Postia placenta MAD-698-R-SB12</name>
    <dbReference type="NCBI Taxonomy" id="670580"/>
    <lineage>
        <taxon>Eukaryota</taxon>
        <taxon>Fungi</taxon>
        <taxon>Dikarya</taxon>
        <taxon>Basidiomycota</taxon>
        <taxon>Agaricomycotina</taxon>
        <taxon>Agaricomycetes</taxon>
        <taxon>Polyporales</taxon>
        <taxon>Adustoporiaceae</taxon>
        <taxon>Rhodonia</taxon>
    </lineage>
</organism>
<dbReference type="EMBL" id="KZ110604">
    <property type="protein sequence ID" value="OSX58704.1"/>
    <property type="molecule type" value="Genomic_DNA"/>
</dbReference>
<dbReference type="RefSeq" id="XP_024335498.1">
    <property type="nucleotide sequence ID" value="XM_024477889.1"/>
</dbReference>
<evidence type="ECO:0000313" key="1">
    <source>
        <dbReference type="EMBL" id="OSX58704.1"/>
    </source>
</evidence>
<dbReference type="GeneID" id="36322839"/>
<name>A0A1X6MQK4_9APHY</name>
<evidence type="ECO:0000313" key="2">
    <source>
        <dbReference type="Proteomes" id="UP000194127"/>
    </source>
</evidence>
<keyword evidence="2" id="KW-1185">Reference proteome</keyword>
<protein>
    <submittedName>
        <fullName evidence="1">Uncharacterized protein</fullName>
    </submittedName>
</protein>
<dbReference type="AlphaFoldDB" id="A0A1X6MQK4"/>
<proteinExistence type="predicted"/>
<gene>
    <name evidence="1" type="ORF">POSPLADRAFT_1041336</name>
</gene>
<sequence>MLCDLGPPTCGASSESGSRAVVPRPGFGVLEYAAVLDVNSNQSCIKAPEYWRHPHTNNCSELSLASSVVIALTSSASVLATTGRMALFLLRLILHIIIEPIQRLTLLLRLMLGSKFLNLMSRKRTFDRMVWLNIIDF</sequence>
<accession>A0A1X6MQK4</accession>
<dbReference type="Proteomes" id="UP000194127">
    <property type="component" value="Unassembled WGS sequence"/>
</dbReference>